<dbReference type="EMBL" id="JAODOP010000004">
    <property type="protein sequence ID" value="MEF3836028.1"/>
    <property type="molecule type" value="Genomic_DNA"/>
</dbReference>
<accession>A0ABU7XZ71</accession>
<feature type="transmembrane region" description="Helical" evidence="1">
    <location>
        <begin position="77"/>
        <end position="97"/>
    </location>
</feature>
<feature type="transmembrane region" description="Helical" evidence="1">
    <location>
        <begin position="117"/>
        <end position="138"/>
    </location>
</feature>
<organism evidence="2 3">
    <name type="scientific">Flavivirga spongiicola</name>
    <dbReference type="NCBI Taxonomy" id="421621"/>
    <lineage>
        <taxon>Bacteria</taxon>
        <taxon>Pseudomonadati</taxon>
        <taxon>Bacteroidota</taxon>
        <taxon>Flavobacteriia</taxon>
        <taxon>Flavobacteriales</taxon>
        <taxon>Flavobacteriaceae</taxon>
        <taxon>Flavivirga</taxon>
    </lineage>
</organism>
<name>A0ABU7XZ71_9FLAO</name>
<evidence type="ECO:0000313" key="2">
    <source>
        <dbReference type="EMBL" id="MEF3836028.1"/>
    </source>
</evidence>
<comment type="caution">
    <text evidence="2">The sequence shown here is derived from an EMBL/GenBank/DDBJ whole genome shotgun (WGS) entry which is preliminary data.</text>
</comment>
<dbReference type="Proteomes" id="UP001337305">
    <property type="component" value="Unassembled WGS sequence"/>
</dbReference>
<proteinExistence type="predicted"/>
<gene>
    <name evidence="2" type="ORF">N1F79_23090</name>
</gene>
<evidence type="ECO:0000313" key="3">
    <source>
        <dbReference type="Proteomes" id="UP001337305"/>
    </source>
</evidence>
<reference evidence="2 3" key="1">
    <citation type="submission" date="2022-09" db="EMBL/GenBank/DDBJ databases">
        <title>Genome sequencing of Flavivirga sp. MEBiC05379.</title>
        <authorList>
            <person name="Oh H.-M."/>
            <person name="Kwon K.K."/>
            <person name="Park M.J."/>
            <person name="Yang S.-H."/>
        </authorList>
    </citation>
    <scope>NUCLEOTIDE SEQUENCE [LARGE SCALE GENOMIC DNA]</scope>
    <source>
        <strain evidence="2 3">MEBiC05379</strain>
    </source>
</reference>
<evidence type="ECO:0008006" key="4">
    <source>
        <dbReference type="Google" id="ProtNLM"/>
    </source>
</evidence>
<keyword evidence="1" id="KW-0472">Membrane</keyword>
<protein>
    <recommendedName>
        <fullName evidence="4">DUF4149 domain-containing protein</fullName>
    </recommendedName>
</protein>
<sequence length="148" mass="16863">MKQKHININIATTYIWIGFVCAISFMEAWLKFLAPGIDTKLGLGIRQLVFAALNKVEIVCAIIISVMFLLKNYLPPTSFIIVVVILLLQSIWFLPYLDERADHIINGLQVPESNIHVLFVILEISKIVGLNIFGIKILKKKQYEHESN</sequence>
<keyword evidence="1" id="KW-1133">Transmembrane helix</keyword>
<feature type="transmembrane region" description="Helical" evidence="1">
    <location>
        <begin position="50"/>
        <end position="70"/>
    </location>
</feature>
<feature type="transmembrane region" description="Helical" evidence="1">
    <location>
        <begin position="12"/>
        <end position="30"/>
    </location>
</feature>
<evidence type="ECO:0000256" key="1">
    <source>
        <dbReference type="SAM" id="Phobius"/>
    </source>
</evidence>
<keyword evidence="3" id="KW-1185">Reference proteome</keyword>
<keyword evidence="1" id="KW-0812">Transmembrane</keyword>
<dbReference type="RefSeq" id="WP_303308302.1">
    <property type="nucleotide sequence ID" value="NZ_JAODOP010000004.1"/>
</dbReference>